<reference evidence="1 2" key="3">
    <citation type="journal article" date="2005" name="Nature">
        <title>DNA sequence and analysis of human chromosome 18.</title>
        <authorList>
            <person name="Nusbaum C."/>
            <person name="Zody M.C."/>
            <person name="Borowsky M.L."/>
            <person name="Kamal M."/>
            <person name="Kodira C.D."/>
            <person name="Taylor T.D."/>
            <person name="Whittaker C.A."/>
            <person name="Chang J.L."/>
            <person name="Cuomo C.A."/>
            <person name="Dewar K."/>
            <person name="FitzGerald M.G."/>
            <person name="Yang X."/>
            <person name="Abouelleil A."/>
            <person name="Allen N.R."/>
            <person name="Anderson S."/>
            <person name="Bloom T."/>
            <person name="Bugalter B."/>
            <person name="Butler J."/>
            <person name="Cook A."/>
            <person name="DeCaprio D."/>
            <person name="Engels R."/>
            <person name="Garber M."/>
            <person name="Gnirke A."/>
            <person name="Hafez N."/>
            <person name="Hall J.L."/>
            <person name="Norman C.H."/>
            <person name="Itoh T."/>
            <person name="Jaffe D.B."/>
            <person name="Kuroki Y."/>
            <person name="Lehoczky J."/>
            <person name="Lui A."/>
            <person name="Macdonald P."/>
            <person name="Mauceli E."/>
            <person name="Mikkelsen T.S."/>
            <person name="Naylor J.W."/>
            <person name="Nicol R."/>
            <person name="Nguyen C."/>
            <person name="Noguchi H."/>
            <person name="O'Leary S.B."/>
            <person name="O'Neill K."/>
            <person name="Piqani B."/>
            <person name="Smith C.L."/>
            <person name="Talamas J.A."/>
            <person name="Topham K."/>
            <person name="Totoki Y."/>
            <person name="Toyoda A."/>
            <person name="Wain H.M."/>
            <person name="Young S.K."/>
            <person name="Zeng Q."/>
            <person name="Zimmer A.R."/>
            <person name="Fujiyama A."/>
            <person name="Hattori M."/>
            <person name="Birren B.W."/>
            <person name="Sakaki Y."/>
            <person name="Lander E.S."/>
        </authorList>
    </citation>
    <scope>NUCLEOTIDE SEQUENCE [LARGE SCALE GENOMIC DNA]</scope>
</reference>
<keyword evidence="2" id="KW-1185">Reference proteome</keyword>
<protein>
    <submittedName>
        <fullName evidence="1">Low density lipoprotein receptor class A domain containing 4</fullName>
    </submittedName>
</protein>
<reference evidence="1" key="5">
    <citation type="submission" date="2025-09" db="UniProtKB">
        <authorList>
            <consortium name="Ensembl"/>
        </authorList>
    </citation>
    <scope>IDENTIFICATION</scope>
</reference>
<name>A0A7I2V2Z9_HUMAN</name>
<dbReference type="OrthoDB" id="10038550at2759"/>
<dbReference type="GeneTree" id="ENSGT00390000000724"/>
<organism evidence="1 2">
    <name type="scientific">Homo sapiens</name>
    <name type="common">Human</name>
    <dbReference type="NCBI Taxonomy" id="9606"/>
    <lineage>
        <taxon>Eukaryota</taxon>
        <taxon>Metazoa</taxon>
        <taxon>Chordata</taxon>
        <taxon>Craniata</taxon>
        <taxon>Vertebrata</taxon>
        <taxon>Euteleostomi</taxon>
        <taxon>Mammalia</taxon>
        <taxon>Eutheria</taxon>
        <taxon>Euarchontoglires</taxon>
        <taxon>Primates</taxon>
        <taxon>Haplorrhini</taxon>
        <taxon>Catarrhini</taxon>
        <taxon>Hominidae</taxon>
        <taxon>Homo</taxon>
    </lineage>
</organism>
<dbReference type="Ensembl" id="ENST00000678556.1">
    <property type="protein sequence ID" value="ENSP00000503182.1"/>
    <property type="gene ID" value="ENSG00000168675.20"/>
</dbReference>
<keyword evidence="3" id="KW-1267">Proteomics identification</keyword>
<dbReference type="Proteomes" id="UP000005640">
    <property type="component" value="Chromosome 18"/>
</dbReference>
<dbReference type="HGNC" id="HGNC:1224">
    <property type="gene designation" value="LDLRAD4"/>
</dbReference>
<dbReference type="EMBL" id="AP002505">
    <property type="status" value="NOT_ANNOTATED_CDS"/>
    <property type="molecule type" value="Genomic_DNA"/>
</dbReference>
<reference evidence="1 2" key="2">
    <citation type="journal article" date="2004" name="Nature">
        <title>Finishing the euchromatic sequence of the human genome.</title>
        <authorList>
            <consortium name="International Human Genome Sequencing Consortium"/>
        </authorList>
    </citation>
    <scope>NUCLEOTIDE SEQUENCE [LARGE SCALE GENOMIC DNA]</scope>
</reference>
<reference evidence="1 2" key="1">
    <citation type="journal article" date="2001" name="Nature">
        <title>Initial sequencing and analysis of the human genome.</title>
        <authorList>
            <consortium name="International Human Genome Sequencing Consortium"/>
            <person name="Lander E.S."/>
            <person name="Linton L.M."/>
            <person name="Birren B."/>
            <person name="Nusbaum C."/>
            <person name="Zody M.C."/>
            <person name="Baldwin J."/>
            <person name="Devon K."/>
            <person name="Dewar K."/>
            <person name="Doyle M."/>
            <person name="FitzHugh W."/>
            <person name="Funke R."/>
            <person name="Gage D."/>
            <person name="Harris K."/>
            <person name="Heaford A."/>
            <person name="Howland J."/>
            <person name="Kann L."/>
            <person name="Lehoczky J."/>
            <person name="LeVine R."/>
            <person name="McEwan P."/>
            <person name="McKernan K."/>
            <person name="Meldrim J."/>
            <person name="Mesirov J.P."/>
            <person name="Miranda C."/>
            <person name="Morris W."/>
            <person name="Naylor J."/>
            <person name="Raymond C."/>
            <person name="Rosetti M."/>
            <person name="Santos R."/>
            <person name="Sheridan A."/>
            <person name="Sougnez C."/>
            <person name="Stange-Thomann N."/>
            <person name="Stojanovic N."/>
            <person name="Subramanian A."/>
            <person name="Wyman D."/>
            <person name="Rogers J."/>
            <person name="Sulston J."/>
            <person name="Ainscough R."/>
            <person name="Beck S."/>
            <person name="Bentley D."/>
            <person name="Burton J."/>
            <person name="Clee C."/>
            <person name="Carter N."/>
            <person name="Coulson A."/>
            <person name="Deadman R."/>
            <person name="Deloukas P."/>
            <person name="Dunham A."/>
            <person name="Dunham I."/>
            <person name="Durbin R."/>
            <person name="French L."/>
            <person name="Grafham D."/>
            <person name="Gregory S."/>
            <person name="Hubbard T."/>
            <person name="Humphray S."/>
            <person name="Hunt A."/>
            <person name="Jones M."/>
            <person name="Lloyd C."/>
            <person name="McMurray A."/>
            <person name="Matthews L."/>
            <person name="Mercer S."/>
            <person name="Milne S."/>
            <person name="Mullikin J.C."/>
            <person name="Mungall A."/>
            <person name="Plumb R."/>
            <person name="Ross M."/>
            <person name="Shownkeen R."/>
            <person name="Sims S."/>
            <person name="Waterston R.H."/>
            <person name="Wilson R.K."/>
            <person name="Hillier L.W."/>
            <person name="McPherson J.D."/>
            <person name="Marra M.A."/>
            <person name="Mardis E.R."/>
            <person name="Fulton L.A."/>
            <person name="Chinwalla A.T."/>
            <person name="Pepin K.H."/>
            <person name="Gish W.R."/>
            <person name="Chissoe S.L."/>
            <person name="Wendl M.C."/>
            <person name="Delehaunty K.D."/>
            <person name="Miner T.L."/>
            <person name="Delehaunty A."/>
            <person name="Kramer J.B."/>
            <person name="Cook L.L."/>
            <person name="Fulton R.S."/>
            <person name="Johnson D.L."/>
            <person name="Minx P.J."/>
            <person name="Clifton S.W."/>
            <person name="Hawkins T."/>
            <person name="Branscomb E."/>
            <person name="Predki P."/>
            <person name="Richardson P."/>
            <person name="Wenning S."/>
            <person name="Slezak T."/>
            <person name="Doggett N."/>
            <person name="Cheng J.F."/>
            <person name="Olsen A."/>
            <person name="Lucas S."/>
            <person name="Elkin C."/>
            <person name="Uberbacher E."/>
            <person name="Frazier M."/>
            <person name="Gibbs R.A."/>
            <person name="Muzny D.M."/>
            <person name="Scherer S.E."/>
            <person name="Bouck J.B."/>
            <person name="Sodergren E.J."/>
            <person name="Worley K.C."/>
            <person name="Rives C.M."/>
            <person name="Gorrell J.H."/>
            <person name="Metzker M.L."/>
            <person name="Naylor S.L."/>
            <person name="Kucherlapati R.S."/>
            <person name="Nelson D.L."/>
            <person name="Weinstock G.M."/>
            <person name="Sakaki Y."/>
            <person name="Fujiyama A."/>
            <person name="Hattori M."/>
            <person name="Yada T."/>
            <person name="Toyoda A."/>
            <person name="Itoh T."/>
            <person name="Kawagoe C."/>
            <person name="Watanabe H."/>
            <person name="Totoki Y."/>
            <person name="Taylor T."/>
            <person name="Weissenbach J."/>
            <person name="Heilig R."/>
            <person name="Saurin W."/>
            <person name="Artiguenave F."/>
            <person name="Brottier P."/>
            <person name="Bruls T."/>
            <person name="Pelletier E."/>
            <person name="Robert C."/>
            <person name="Wincker P."/>
            <person name="Smith D.R."/>
            <person name="Doucette-Stamm L."/>
            <person name="Rubenfield M."/>
            <person name="Weinstock K."/>
            <person name="Lee H.M."/>
            <person name="Dubois J."/>
            <person name="Rosenthal A."/>
            <person name="Platzer M."/>
            <person name="Nyakatura G."/>
            <person name="Taudien S."/>
            <person name="Rump A."/>
            <person name="Yang H."/>
            <person name="Yu J."/>
            <person name="Wang J."/>
            <person name="Huang G."/>
            <person name="Gu J."/>
            <person name="Hood L."/>
            <person name="Rowen L."/>
            <person name="Madan A."/>
            <person name="Qin S."/>
            <person name="Davis R.W."/>
            <person name="Federspiel N.A."/>
            <person name="Abola A.P."/>
            <person name="Proctor M.J."/>
            <person name="Myers R.M."/>
            <person name="Schmutz J."/>
            <person name="Dickson M."/>
            <person name="Grimwood J."/>
            <person name="Cox D.R."/>
            <person name="Olson M.V."/>
            <person name="Kaul R."/>
            <person name="Raymond C."/>
            <person name="Shimizu N."/>
            <person name="Kawasaki K."/>
            <person name="Minoshima S."/>
            <person name="Evans G.A."/>
            <person name="Athanasiou M."/>
            <person name="Schultz R."/>
            <person name="Roe B.A."/>
            <person name="Chen F."/>
            <person name="Pan H."/>
            <person name="Ramser J."/>
            <person name="Lehrach H."/>
            <person name="Reinhardt R."/>
            <person name="McCombie W.R."/>
            <person name="de la Bastide M."/>
            <person name="Dedhia N."/>
            <person name="Blocker H."/>
            <person name="Hornischer K."/>
            <person name="Nordsiek G."/>
            <person name="Agarwala R."/>
            <person name="Aravind L."/>
            <person name="Bailey J.A."/>
            <person name="Bateman A."/>
            <person name="Batzoglou S."/>
            <person name="Birney E."/>
            <person name="Bork P."/>
            <person name="Brown D.G."/>
            <person name="Burge C.B."/>
            <person name="Cerutti L."/>
            <person name="Chen H.C."/>
            <person name="Church D."/>
            <person name="Clamp M."/>
            <person name="Copley R.R."/>
            <person name="Doerks T."/>
            <person name="Eddy S.R."/>
            <person name="Eichler E.E."/>
            <person name="Furey T.S."/>
            <person name="Galagan J."/>
            <person name="Gilbert J.G."/>
            <person name="Harmon C."/>
            <person name="Hayashizaki Y."/>
            <person name="Haussler D."/>
            <person name="Hermjakob H."/>
            <person name="Hokamp K."/>
            <person name="Jang W."/>
            <person name="Johnson L.S."/>
            <person name="Jones T.A."/>
            <person name="Kasif S."/>
            <person name="Kaspryzk A."/>
            <person name="Kennedy S."/>
            <person name="Kent W.J."/>
            <person name="Kitts P."/>
            <person name="Koonin E.V."/>
            <person name="Korf I."/>
            <person name="Kulp D."/>
            <person name="Lancet D."/>
            <person name="Lowe T.M."/>
            <person name="McLysaght A."/>
            <person name="Mikkelsen T."/>
            <person name="Moran J.V."/>
            <person name="Mulder N."/>
            <person name="Pollara V.J."/>
            <person name="Ponting C.P."/>
            <person name="Schuler G."/>
            <person name="Schultz J."/>
            <person name="Slater G."/>
            <person name="Smit A.F."/>
            <person name="Stupka E."/>
            <person name="Szustakowski J."/>
            <person name="Thierry-Mieg D."/>
            <person name="Thierry-Mieg J."/>
            <person name="Wagner L."/>
            <person name="Wallis J."/>
            <person name="Wheeler R."/>
            <person name="Williams A."/>
            <person name="Wolf Y.I."/>
            <person name="Wolfe K.H."/>
            <person name="Yang S.P."/>
            <person name="Yeh R.F."/>
            <person name="Collins F."/>
            <person name="Guyer M.S."/>
            <person name="Peterson J."/>
            <person name="Felsenfeld A."/>
            <person name="Wetterstrand K.A."/>
            <person name="Patrinos A."/>
            <person name="Morgan M.J."/>
            <person name="de Jong P."/>
            <person name="Catanese J.J."/>
            <person name="Osoegawa K."/>
            <person name="Shizuya H."/>
            <person name="Choi S."/>
            <person name="Chen Y.J."/>
        </authorList>
    </citation>
    <scope>NUCLEOTIDE SEQUENCE [LARGE SCALE GENOMIC DNA]</scope>
</reference>
<dbReference type="Bgee" id="ENSG00000168675">
    <property type="expression patterns" value="Expressed in endothelial cell and 191 other cell types or tissues"/>
</dbReference>
<dbReference type="SMR" id="A0A7I2V2Z9"/>
<dbReference type="EMBL" id="AP001010">
    <property type="status" value="NOT_ANNOTATED_CDS"/>
    <property type="molecule type" value="Genomic_DNA"/>
</dbReference>
<dbReference type="EMBL" id="AP002439">
    <property type="status" value="NOT_ANNOTATED_CDS"/>
    <property type="molecule type" value="Genomic_DNA"/>
</dbReference>
<dbReference type="OpenTargets" id="ENSG00000168675"/>
<proteinExistence type="evidence at protein level"/>
<accession>A0A7I2V2Z9</accession>
<reference evidence="1" key="4">
    <citation type="submission" date="2025-08" db="UniProtKB">
        <authorList>
            <consortium name="Ensembl"/>
        </authorList>
    </citation>
    <scope>IDENTIFICATION</scope>
</reference>
<evidence type="ECO:0007829" key="3">
    <source>
        <dbReference type="PeptideAtlas" id="A0A7I2V2Z9"/>
    </source>
</evidence>
<gene>
    <name evidence="1" type="primary">LDLRAD4</name>
</gene>
<dbReference type="Ensembl" id="ENST00000678556.1">
    <property type="protein sequence ID" value="ENSP00000503182.1"/>
    <property type="gene ID" value="ENSG00000168675.19"/>
</dbReference>
<dbReference type="EMBL" id="AP005131">
    <property type="status" value="NOT_ANNOTATED_CDS"/>
    <property type="molecule type" value="Genomic_DNA"/>
</dbReference>
<sequence length="40" mass="4845">MSSDHLNNSTLKEAQFKDLFLKKVTHLLQHHELQRRRRGM</sequence>
<dbReference type="AlphaFoldDB" id="A0A7I2V2Z9"/>
<evidence type="ECO:0000313" key="1">
    <source>
        <dbReference type="Ensembl" id="ENSP00000503182.1"/>
    </source>
</evidence>
<evidence type="ECO:0000313" key="2">
    <source>
        <dbReference type="Proteomes" id="UP000005640"/>
    </source>
</evidence>